<dbReference type="Proteomes" id="UP000712600">
    <property type="component" value="Unassembled WGS sequence"/>
</dbReference>
<reference evidence="1" key="1">
    <citation type="submission" date="2019-12" db="EMBL/GenBank/DDBJ databases">
        <title>Genome sequencing and annotation of Brassica cretica.</title>
        <authorList>
            <person name="Studholme D.J."/>
            <person name="Sarris P."/>
        </authorList>
    </citation>
    <scope>NUCLEOTIDE SEQUENCE</scope>
    <source>
        <strain evidence="1">PFS-109/04</strain>
        <tissue evidence="1">Leaf</tissue>
    </source>
</reference>
<gene>
    <name evidence="1" type="ORF">F2Q69_00010243</name>
</gene>
<comment type="caution">
    <text evidence="1">The sequence shown here is derived from an EMBL/GenBank/DDBJ whole genome shotgun (WGS) entry which is preliminary data.</text>
</comment>
<evidence type="ECO:0000313" key="2">
    <source>
        <dbReference type="Proteomes" id="UP000712600"/>
    </source>
</evidence>
<dbReference type="EMBL" id="QGKX02000996">
    <property type="protein sequence ID" value="KAF3557514.1"/>
    <property type="molecule type" value="Genomic_DNA"/>
</dbReference>
<sequence>MFKGAFNSFCASFLWCQSSDSHGSPLHSSVEIVRVWFCRRPPPVELWGVSQPPPSMPAWSHFGECLTDPTHRLFLLPQQVCSG</sequence>
<protein>
    <submittedName>
        <fullName evidence="1">Uncharacterized protein</fullName>
    </submittedName>
</protein>
<dbReference type="AlphaFoldDB" id="A0A8S9QWX8"/>
<evidence type="ECO:0000313" key="1">
    <source>
        <dbReference type="EMBL" id="KAF3557514.1"/>
    </source>
</evidence>
<accession>A0A8S9QWX8</accession>
<organism evidence="1 2">
    <name type="scientific">Brassica cretica</name>
    <name type="common">Mustard</name>
    <dbReference type="NCBI Taxonomy" id="69181"/>
    <lineage>
        <taxon>Eukaryota</taxon>
        <taxon>Viridiplantae</taxon>
        <taxon>Streptophyta</taxon>
        <taxon>Embryophyta</taxon>
        <taxon>Tracheophyta</taxon>
        <taxon>Spermatophyta</taxon>
        <taxon>Magnoliopsida</taxon>
        <taxon>eudicotyledons</taxon>
        <taxon>Gunneridae</taxon>
        <taxon>Pentapetalae</taxon>
        <taxon>rosids</taxon>
        <taxon>malvids</taxon>
        <taxon>Brassicales</taxon>
        <taxon>Brassicaceae</taxon>
        <taxon>Brassiceae</taxon>
        <taxon>Brassica</taxon>
    </lineage>
</organism>
<proteinExistence type="predicted"/>
<name>A0A8S9QWX8_BRACR</name>